<accession>A0ACC1NX45</accession>
<evidence type="ECO:0000313" key="2">
    <source>
        <dbReference type="Proteomes" id="UP001143910"/>
    </source>
</evidence>
<evidence type="ECO:0000313" key="1">
    <source>
        <dbReference type="EMBL" id="KAJ2983855.1"/>
    </source>
</evidence>
<dbReference type="EMBL" id="JANJQO010000014">
    <property type="protein sequence ID" value="KAJ2983855.1"/>
    <property type="molecule type" value="Genomic_DNA"/>
</dbReference>
<sequence>MSGTQTDPVASLTEEQLDRALEYVGYPKAKHATDSLHRLRQLMLHHVERVPFENIGIHYSPTHKLSLKLDDLFDKVVVRGKGGYCLELNALFAAILRSLGYAVLTVGGRVRAGNPRYGGWSVHPFFSPLLFQLS</sequence>
<proteinExistence type="predicted"/>
<gene>
    <name evidence="1" type="ORF">NQ176_g380</name>
</gene>
<organism evidence="1 2">
    <name type="scientific">Zarea fungicola</name>
    <dbReference type="NCBI Taxonomy" id="93591"/>
    <lineage>
        <taxon>Eukaryota</taxon>
        <taxon>Fungi</taxon>
        <taxon>Dikarya</taxon>
        <taxon>Ascomycota</taxon>
        <taxon>Pezizomycotina</taxon>
        <taxon>Sordariomycetes</taxon>
        <taxon>Hypocreomycetidae</taxon>
        <taxon>Hypocreales</taxon>
        <taxon>Cordycipitaceae</taxon>
        <taxon>Zarea</taxon>
    </lineage>
</organism>
<reference evidence="1" key="1">
    <citation type="submission" date="2022-08" db="EMBL/GenBank/DDBJ databases">
        <title>Genome Sequence of Lecanicillium fungicola.</title>
        <authorList>
            <person name="Buettner E."/>
        </authorList>
    </citation>
    <scope>NUCLEOTIDE SEQUENCE</scope>
    <source>
        <strain evidence="1">Babe33</strain>
    </source>
</reference>
<keyword evidence="2" id="KW-1185">Reference proteome</keyword>
<name>A0ACC1NX45_9HYPO</name>
<dbReference type="Proteomes" id="UP001143910">
    <property type="component" value="Unassembled WGS sequence"/>
</dbReference>
<comment type="caution">
    <text evidence="1">The sequence shown here is derived from an EMBL/GenBank/DDBJ whole genome shotgun (WGS) entry which is preliminary data.</text>
</comment>
<protein>
    <submittedName>
        <fullName evidence="1">Uncharacterized protein</fullName>
    </submittedName>
</protein>